<name>Q9PCW9_XYLFA</name>
<dbReference type="STRING" id="160492.XF_1635"/>
<accession>Q9PCW9</accession>
<dbReference type="PIR" id="B82657">
    <property type="entry name" value="B82657"/>
</dbReference>
<sequence length="42" mass="4547">MEHHVLLSHSEGTANHMAITFFLSPGQAQAINEVQENPESSG</sequence>
<gene>
    <name evidence="1" type="ordered locus">XF_1635</name>
</gene>
<organism evidence="1 2">
    <name type="scientific">Xylella fastidiosa (strain 9a5c)</name>
    <dbReference type="NCBI Taxonomy" id="160492"/>
    <lineage>
        <taxon>Bacteria</taxon>
        <taxon>Pseudomonadati</taxon>
        <taxon>Pseudomonadota</taxon>
        <taxon>Gammaproteobacteria</taxon>
        <taxon>Lysobacterales</taxon>
        <taxon>Lysobacteraceae</taxon>
        <taxon>Xylella</taxon>
    </lineage>
</organism>
<evidence type="ECO:0000313" key="1">
    <source>
        <dbReference type="EMBL" id="AAF84444.1"/>
    </source>
</evidence>
<dbReference type="KEGG" id="xfa:XF_1635"/>
<evidence type="ECO:0000313" key="2">
    <source>
        <dbReference type="Proteomes" id="UP000000812"/>
    </source>
</evidence>
<protein>
    <submittedName>
        <fullName evidence="1">Uncharacterized protein</fullName>
    </submittedName>
</protein>
<dbReference type="Proteomes" id="UP000000812">
    <property type="component" value="Chromosome"/>
</dbReference>
<reference evidence="1 2" key="1">
    <citation type="journal article" date="2000" name="Nature">
        <title>The genome sequence of the plant pathogen Xylella fastidiosa.</title>
        <authorList>
            <person name="Simpson A.J."/>
            <person name="Reinach F.C."/>
            <person name="Arruda P."/>
            <person name="Abreu F.A."/>
            <person name="Acencio M."/>
            <person name="Alvarenga R."/>
            <person name="Alves L.M."/>
            <person name="Araya J.E."/>
            <person name="Baia G.S."/>
            <person name="Baptista C.S."/>
            <person name="Barros M.H."/>
            <person name="Bonaccorsi E.D."/>
            <person name="Bordin S."/>
            <person name="Bove J.M."/>
            <person name="Briones M.R."/>
            <person name="Bueno M.R."/>
            <person name="Camargo A.A."/>
            <person name="Camargo L.E."/>
            <person name="Carraro D.M."/>
            <person name="Carrer H."/>
            <person name="Colauto N.B."/>
            <person name="Colombo C."/>
            <person name="Costa F.F."/>
            <person name="Costa M.C."/>
            <person name="Costa-Neto C.M."/>
            <person name="Coutinho L.L."/>
            <person name="Cristofani M."/>
            <person name="Dias-Neto E."/>
            <person name="Docena C."/>
            <person name="El-Dorry H."/>
            <person name="Facincani A.P."/>
            <person name="Ferreira A.J."/>
            <person name="Ferreira V.C."/>
            <person name="Ferro J.A."/>
            <person name="Fraga J.S."/>
            <person name="Franca S.C."/>
            <person name="Franco M.C."/>
            <person name="Frohme M."/>
            <person name="Furlan L.R."/>
            <person name="Garnier M."/>
            <person name="Goldman G.H."/>
            <person name="Goldman M.H."/>
            <person name="Gomes S.L."/>
            <person name="Gruber A."/>
            <person name="Ho P.L."/>
            <person name="Hoheisel J.D."/>
            <person name="Junqueira M.L."/>
            <person name="Kemper E.L."/>
            <person name="Kitajima J.P."/>
            <person name="Krieger J.E."/>
            <person name="Kuramae E.E."/>
            <person name="Laigret F."/>
            <person name="Lambais M.R."/>
            <person name="Leite L.C."/>
            <person name="Lemos E.G."/>
            <person name="Lemos M.V."/>
            <person name="Lopes S.A."/>
            <person name="Lopes C.R."/>
            <person name="Machado J.A."/>
            <person name="Machado M.A."/>
            <person name="Madeira A.M."/>
            <person name="Madeira H.M."/>
            <person name="Marino C.L."/>
            <person name="Marques M.V."/>
            <person name="Martins E.A."/>
            <person name="Martins E.M."/>
            <person name="Matsukuma A.Y."/>
            <person name="Menck C.F."/>
            <person name="Miracca E.C."/>
            <person name="Miyaki C.Y."/>
            <person name="Monteriro-Vitorello C.B."/>
            <person name="Moon D.H."/>
            <person name="Nagai M.A."/>
            <person name="Nascimento A.L."/>
            <person name="Netto L.E."/>
            <person name="Nhani A.Jr."/>
            <person name="Nobrega F.G."/>
            <person name="Nunes L.R."/>
            <person name="Oliveira M.A."/>
            <person name="de Oliveira M.C."/>
            <person name="de Oliveira R.C."/>
            <person name="Palmieri D.A."/>
            <person name="Paris A."/>
            <person name="Peixoto B.R."/>
            <person name="Pereira G.A."/>
            <person name="Pereira H.A.Jr."/>
            <person name="Pesquero J.B."/>
            <person name="Quaggio R.B."/>
            <person name="Roberto P.G."/>
            <person name="Rodrigues V."/>
            <person name="de M Rosa A.J."/>
            <person name="de Rosa V.E.Jr."/>
            <person name="de Sa R.G."/>
            <person name="Santelli R.V."/>
            <person name="Sawasaki H.E."/>
            <person name="da Silva A.C."/>
            <person name="da Silva A.M."/>
            <person name="da Silva F.R."/>
            <person name="da Silva W.A.Jr."/>
            <person name="da Silveira J.F."/>
            <person name="Silvestri M.L."/>
            <person name="Siqueira W.J."/>
            <person name="de Souza A.A."/>
            <person name="de Souza A.P."/>
            <person name="Terenzi M.F."/>
            <person name="Truffi D."/>
            <person name="Tsai S.M."/>
            <person name="Tsuhako M.H."/>
            <person name="Vallada H."/>
            <person name="Van Sluys M.A."/>
            <person name="Verjovski-Almeida S."/>
            <person name="Vettore A.L."/>
            <person name="Zago M.A."/>
            <person name="Zatz M."/>
            <person name="Meidanis J."/>
            <person name="Setubal J.C."/>
        </authorList>
    </citation>
    <scope>NUCLEOTIDE SEQUENCE [LARGE SCALE GENOMIC DNA]</scope>
    <source>
        <strain evidence="1 2">9a5c</strain>
    </source>
</reference>
<dbReference type="HOGENOM" id="CLU_3260063_0_0_6"/>
<dbReference type="AlphaFoldDB" id="Q9PCW9"/>
<proteinExistence type="predicted"/>
<dbReference type="EMBL" id="AE003849">
    <property type="protein sequence ID" value="AAF84444.1"/>
    <property type="molecule type" value="Genomic_DNA"/>
</dbReference>